<name>A0A0P7V1Q5_SCLFO</name>
<keyword evidence="2 5" id="KW-0812">Transmembrane</keyword>
<gene>
    <name evidence="7" type="ORF">Z043_115360</name>
</gene>
<evidence type="ECO:0000259" key="6">
    <source>
        <dbReference type="Pfam" id="PF01490"/>
    </source>
</evidence>
<evidence type="ECO:0000256" key="5">
    <source>
        <dbReference type="SAM" id="Phobius"/>
    </source>
</evidence>
<feature type="domain" description="Amino acid transporter transmembrane" evidence="6">
    <location>
        <begin position="1"/>
        <end position="69"/>
    </location>
</feature>
<evidence type="ECO:0000256" key="4">
    <source>
        <dbReference type="ARBA" id="ARBA00023136"/>
    </source>
</evidence>
<evidence type="ECO:0000313" key="8">
    <source>
        <dbReference type="Proteomes" id="UP000034805"/>
    </source>
</evidence>
<evidence type="ECO:0000256" key="3">
    <source>
        <dbReference type="ARBA" id="ARBA00022989"/>
    </source>
</evidence>
<comment type="subcellular location">
    <subcellularLocation>
        <location evidence="1">Membrane</location>
    </subcellularLocation>
</comment>
<evidence type="ECO:0000256" key="1">
    <source>
        <dbReference type="ARBA" id="ARBA00004370"/>
    </source>
</evidence>
<dbReference type="Pfam" id="PF01490">
    <property type="entry name" value="Aa_trans"/>
    <property type="match status" value="1"/>
</dbReference>
<dbReference type="EMBL" id="JARO02005823">
    <property type="protein sequence ID" value="KPP66168.1"/>
    <property type="molecule type" value="Genomic_DNA"/>
</dbReference>
<evidence type="ECO:0000313" key="7">
    <source>
        <dbReference type="EMBL" id="KPP66168.1"/>
    </source>
</evidence>
<dbReference type="InterPro" id="IPR013057">
    <property type="entry name" value="AA_transpt_TM"/>
</dbReference>
<feature type="transmembrane region" description="Helical" evidence="5">
    <location>
        <begin position="50"/>
        <end position="69"/>
    </location>
</feature>
<sequence length="110" mass="11800">FVAVLIPRLDLVISFVGAVSSSALALVFPPLVEVIVFTDRKSRAAMLLKDILIAMFGFVGFLAGTYVTVEEIVYPEMGALVLDAQTSENIYNTSGLLDQNFTAPSSAIPM</sequence>
<evidence type="ECO:0000256" key="2">
    <source>
        <dbReference type="ARBA" id="ARBA00022692"/>
    </source>
</evidence>
<comment type="caution">
    <text evidence="7">The sequence shown here is derived from an EMBL/GenBank/DDBJ whole genome shotgun (WGS) entry which is preliminary data.</text>
</comment>
<proteinExistence type="predicted"/>
<feature type="non-terminal residue" evidence="7">
    <location>
        <position position="1"/>
    </location>
</feature>
<protein>
    <recommendedName>
        <fullName evidence="6">Amino acid transporter transmembrane domain-containing protein</fullName>
    </recommendedName>
</protein>
<feature type="transmembrane region" description="Helical" evidence="5">
    <location>
        <begin position="12"/>
        <end position="38"/>
    </location>
</feature>
<dbReference type="GO" id="GO:0016020">
    <property type="term" value="C:membrane"/>
    <property type="evidence" value="ECO:0007669"/>
    <property type="project" value="UniProtKB-SubCell"/>
</dbReference>
<reference evidence="7 8" key="1">
    <citation type="submission" date="2015-08" db="EMBL/GenBank/DDBJ databases">
        <title>The genome of the Asian arowana (Scleropages formosus).</title>
        <authorList>
            <person name="Tan M.H."/>
            <person name="Gan H.M."/>
            <person name="Croft L.J."/>
            <person name="Austin C.M."/>
        </authorList>
    </citation>
    <scope>NUCLEOTIDE SEQUENCE [LARGE SCALE GENOMIC DNA]</scope>
    <source>
        <strain evidence="7">Aro1</strain>
    </source>
</reference>
<organism evidence="7 8">
    <name type="scientific">Scleropages formosus</name>
    <name type="common">Asian bonytongue</name>
    <name type="synonym">Osteoglossum formosum</name>
    <dbReference type="NCBI Taxonomy" id="113540"/>
    <lineage>
        <taxon>Eukaryota</taxon>
        <taxon>Metazoa</taxon>
        <taxon>Chordata</taxon>
        <taxon>Craniata</taxon>
        <taxon>Vertebrata</taxon>
        <taxon>Euteleostomi</taxon>
        <taxon>Actinopterygii</taxon>
        <taxon>Neopterygii</taxon>
        <taxon>Teleostei</taxon>
        <taxon>Osteoglossocephala</taxon>
        <taxon>Osteoglossomorpha</taxon>
        <taxon>Osteoglossiformes</taxon>
        <taxon>Osteoglossidae</taxon>
        <taxon>Scleropages</taxon>
    </lineage>
</organism>
<dbReference type="AlphaFoldDB" id="A0A0P7V1Q5"/>
<dbReference type="Proteomes" id="UP000034805">
    <property type="component" value="Unassembled WGS sequence"/>
</dbReference>
<keyword evidence="4 5" id="KW-0472">Membrane</keyword>
<accession>A0A0P7V1Q5</accession>
<keyword evidence="3 5" id="KW-1133">Transmembrane helix</keyword>